<dbReference type="VEuPathDB" id="CryptoDB:Cvel_18802"/>
<dbReference type="EMBL" id="CDMZ01000638">
    <property type="protein sequence ID" value="CEM18454.1"/>
    <property type="molecule type" value="Genomic_DNA"/>
</dbReference>
<sequence length="413" mass="47449">MLQSRLKTLKEKLSEKRTEHRRLRDRHRHLANKYTRVFNSLIAAADTPSLLTAAARALESKKGEGEAVFFSTFLKNIARNDDRNPKGRRYEKAVKDFALHVLHWGGGRVYDFLQANMEGFPDRKTAERHGKTVFLTSPGLNTQTVDFIVNFYGKGTLVHLEEDATRMKAIMEAHDRKGQLFGFVNTAGQPLDPPVPIVSSWEELQKEDKEGTLGNPFWESADFIMSFKNVNHEDFNMKFQDPLHLLLKICNTLLSKKHAGLLGERGWIDAAYLRALAASRELKEAKLREAQLDPTSDRQNMQGGRQATHPEVLEKLWKNAESRPTALLLEIGHLMDAAFTDEALMLKQRIENLSYAVWLSRVWKLWISKCSEETLNKAFLTRNVELCIEIDFHSFIALIRFLREKVPHLEFKP</sequence>
<evidence type="ECO:0000313" key="2">
    <source>
        <dbReference type="EMBL" id="CEM18454.1"/>
    </source>
</evidence>
<feature type="region of interest" description="Disordered" evidence="1">
    <location>
        <begin position="1"/>
        <end position="22"/>
    </location>
</feature>
<reference evidence="2" key="1">
    <citation type="submission" date="2014-11" db="EMBL/GenBank/DDBJ databases">
        <authorList>
            <person name="Otto D Thomas"/>
            <person name="Naeem Raeece"/>
        </authorList>
    </citation>
    <scope>NUCLEOTIDE SEQUENCE</scope>
</reference>
<accession>A0A0G4FUQ1</accession>
<proteinExistence type="predicted"/>
<dbReference type="AlphaFoldDB" id="A0A0G4FUQ1"/>
<protein>
    <submittedName>
        <fullName evidence="2">Uncharacterized protein</fullName>
    </submittedName>
</protein>
<evidence type="ECO:0000256" key="1">
    <source>
        <dbReference type="SAM" id="MobiDB-lite"/>
    </source>
</evidence>
<organism evidence="2">
    <name type="scientific">Chromera velia CCMP2878</name>
    <dbReference type="NCBI Taxonomy" id="1169474"/>
    <lineage>
        <taxon>Eukaryota</taxon>
        <taxon>Sar</taxon>
        <taxon>Alveolata</taxon>
        <taxon>Colpodellida</taxon>
        <taxon>Chromeraceae</taxon>
        <taxon>Chromera</taxon>
    </lineage>
</organism>
<feature type="compositionally biased region" description="Basic and acidic residues" evidence="1">
    <location>
        <begin position="8"/>
        <end position="18"/>
    </location>
</feature>
<gene>
    <name evidence="2" type="ORF">Cvel_18802</name>
</gene>
<name>A0A0G4FUQ1_9ALVE</name>